<dbReference type="PIRSF" id="PIRSF029720">
    <property type="entry name" value="UCP029720"/>
    <property type="match status" value="1"/>
</dbReference>
<dbReference type="Pfam" id="PF03640">
    <property type="entry name" value="Lipoprotein_15"/>
    <property type="match status" value="2"/>
</dbReference>
<reference evidence="2 3" key="1">
    <citation type="submission" date="2016-05" db="EMBL/GenBank/DDBJ databases">
        <title>Genome Sequence of Pseudomonas citronellolis Strain SJTE-3, an Estrogens and Persistent Organic Pollutants degradation strain.</title>
        <authorList>
            <person name="Liang R."/>
        </authorList>
    </citation>
    <scope>NUCLEOTIDE SEQUENCE [LARGE SCALE GENOMIC DNA]</scope>
    <source>
        <strain evidence="2 3">SJTE-3</strain>
    </source>
</reference>
<evidence type="ECO:0000313" key="2">
    <source>
        <dbReference type="EMBL" id="ANI18167.1"/>
    </source>
</evidence>
<dbReference type="AlphaFoldDB" id="A0A1A9KKN4"/>
<keyword evidence="1" id="KW-0732">Signal</keyword>
<dbReference type="PANTHER" id="PTHR39335">
    <property type="entry name" value="BLL4220 PROTEIN"/>
    <property type="match status" value="1"/>
</dbReference>
<feature type="chain" id="PRO_5008391855" description="Lipoprotein with Yx(FWY)xxD motif" evidence="1">
    <location>
        <begin position="22"/>
        <end position="121"/>
    </location>
</feature>
<proteinExistence type="predicted"/>
<dbReference type="InterPro" id="IPR005297">
    <property type="entry name" value="Lipoprotein_repeat"/>
</dbReference>
<dbReference type="InterPro" id="IPR014558">
    <property type="entry name" value="UCP029720"/>
</dbReference>
<protein>
    <recommendedName>
        <fullName evidence="4">Lipoprotein with Yx(FWY)xxD motif</fullName>
    </recommendedName>
</protein>
<gene>
    <name evidence="2" type="ORF">A9C11_31010</name>
</gene>
<dbReference type="EMBL" id="CP015878">
    <property type="protein sequence ID" value="ANI18167.1"/>
    <property type="molecule type" value="Genomic_DNA"/>
</dbReference>
<organism evidence="2 3">
    <name type="scientific">Pseudomonas citronellolis</name>
    <dbReference type="NCBI Taxonomy" id="53408"/>
    <lineage>
        <taxon>Bacteria</taxon>
        <taxon>Pseudomonadati</taxon>
        <taxon>Pseudomonadota</taxon>
        <taxon>Gammaproteobacteria</taxon>
        <taxon>Pseudomonadales</taxon>
        <taxon>Pseudomonadaceae</taxon>
        <taxon>Pseudomonas</taxon>
    </lineage>
</organism>
<dbReference type="Proteomes" id="UP000077748">
    <property type="component" value="Chromosome"/>
</dbReference>
<sequence length="121" mass="12818">MNCKHLALALGLALPALAAQAAEPAMTKSGMLVDAKGMTLYTFDKDSGGKSVCNDKCAQNWPPLAAETGAMASGDWSVITRDDGTQQWAYKGKPLYTFVQDKAAGEVKGDGKMNAWHIAKP</sequence>
<evidence type="ECO:0000256" key="1">
    <source>
        <dbReference type="SAM" id="SignalP"/>
    </source>
</evidence>
<evidence type="ECO:0008006" key="4">
    <source>
        <dbReference type="Google" id="ProtNLM"/>
    </source>
</evidence>
<name>A0A1A9KKN4_9PSED</name>
<dbReference type="RefSeq" id="WP_064584892.1">
    <property type="nucleotide sequence ID" value="NZ_CP015878.1"/>
</dbReference>
<evidence type="ECO:0000313" key="3">
    <source>
        <dbReference type="Proteomes" id="UP000077748"/>
    </source>
</evidence>
<accession>A0A1A9KKN4</accession>
<feature type="signal peptide" evidence="1">
    <location>
        <begin position="1"/>
        <end position="21"/>
    </location>
</feature>
<dbReference type="PANTHER" id="PTHR39335:SF1">
    <property type="entry name" value="BLL4220 PROTEIN"/>
    <property type="match status" value="1"/>
</dbReference>
<dbReference type="GO" id="GO:0043448">
    <property type="term" value="P:alkane catabolic process"/>
    <property type="evidence" value="ECO:0007669"/>
    <property type="project" value="TreeGrafter"/>
</dbReference>